<dbReference type="NCBIfam" id="NF004938">
    <property type="entry name" value="PRK06291.1"/>
    <property type="match status" value="1"/>
</dbReference>
<dbReference type="STRING" id="383372.Rcas_3187"/>
<dbReference type="SUPFAM" id="SSF55021">
    <property type="entry name" value="ACT-like"/>
    <property type="match status" value="2"/>
</dbReference>
<evidence type="ECO:0000256" key="8">
    <source>
        <dbReference type="ARBA" id="ARBA00022915"/>
    </source>
</evidence>
<dbReference type="HOGENOM" id="CLU_009116_6_0_0"/>
<dbReference type="InterPro" id="IPR005260">
    <property type="entry name" value="Asp_kin_monofn"/>
</dbReference>
<protein>
    <recommendedName>
        <fullName evidence="11">Aspartokinase</fullName>
        <ecNumber evidence="11">2.7.2.4</ecNumber>
    </recommendedName>
</protein>
<dbReference type="eggNOG" id="COG0527">
    <property type="taxonomic scope" value="Bacteria"/>
</dbReference>
<dbReference type="FunFam" id="3.30.2130.10:FF:000001">
    <property type="entry name" value="Bifunctional aspartokinase/homoserine dehydrogenase"/>
    <property type="match status" value="1"/>
</dbReference>
<keyword evidence="6 10" id="KW-0067">ATP-binding</keyword>
<dbReference type="GO" id="GO:0004072">
    <property type="term" value="F:aspartate kinase activity"/>
    <property type="evidence" value="ECO:0007669"/>
    <property type="project" value="UniProtKB-EC"/>
</dbReference>
<comment type="catalytic activity">
    <reaction evidence="9 11">
        <text>L-aspartate + ATP = 4-phospho-L-aspartate + ADP</text>
        <dbReference type="Rhea" id="RHEA:23776"/>
        <dbReference type="ChEBI" id="CHEBI:29991"/>
        <dbReference type="ChEBI" id="CHEBI:30616"/>
        <dbReference type="ChEBI" id="CHEBI:57535"/>
        <dbReference type="ChEBI" id="CHEBI:456216"/>
        <dbReference type="EC" id="2.7.2.4"/>
    </reaction>
</comment>
<evidence type="ECO:0000256" key="7">
    <source>
        <dbReference type="ARBA" id="ARBA00022857"/>
    </source>
</evidence>
<dbReference type="InterPro" id="IPR036393">
    <property type="entry name" value="AceGlu_kinase-like_sf"/>
</dbReference>
<dbReference type="GO" id="GO:0009089">
    <property type="term" value="P:lysine biosynthetic process via diaminopimelate"/>
    <property type="evidence" value="ECO:0007669"/>
    <property type="project" value="UniProtKB-UniPathway"/>
</dbReference>
<gene>
    <name evidence="14" type="ordered locus">Rcas_3187</name>
</gene>
<comment type="pathway">
    <text evidence="2 12">Amino-acid biosynthesis; L-lysine biosynthesis via DAP pathway; (S)-tetrahydrodipicolinate from L-aspartate: step 1/4.</text>
</comment>
<dbReference type="UniPathway" id="UPA00034">
    <property type="reaction ID" value="UER00015"/>
</dbReference>
<dbReference type="KEGG" id="rca:Rcas_3187"/>
<feature type="domain" description="ACT" evidence="13">
    <location>
        <begin position="326"/>
        <end position="398"/>
    </location>
</feature>
<dbReference type="UniPathway" id="UPA00051">
    <property type="reaction ID" value="UER00462"/>
</dbReference>
<dbReference type="GO" id="GO:0019877">
    <property type="term" value="P:diaminopimelate biosynthetic process"/>
    <property type="evidence" value="ECO:0007669"/>
    <property type="project" value="UniProtKB-KW"/>
</dbReference>
<keyword evidence="5 11" id="KW-0418">Kinase</keyword>
<dbReference type="EC" id="2.7.2.4" evidence="11"/>
<keyword evidence="7" id="KW-0521">NADP</keyword>
<dbReference type="Gene3D" id="3.30.2130.10">
    <property type="entry name" value="VC0802-like"/>
    <property type="match status" value="1"/>
</dbReference>
<keyword evidence="4 10" id="KW-0547">Nucleotide-binding</keyword>
<organism evidence="14 15">
    <name type="scientific">Roseiflexus castenholzii (strain DSM 13941 / HLO8)</name>
    <dbReference type="NCBI Taxonomy" id="383372"/>
    <lineage>
        <taxon>Bacteria</taxon>
        <taxon>Bacillati</taxon>
        <taxon>Chloroflexota</taxon>
        <taxon>Chloroflexia</taxon>
        <taxon>Chloroflexales</taxon>
        <taxon>Roseiflexineae</taxon>
        <taxon>Roseiflexaceae</taxon>
        <taxon>Roseiflexus</taxon>
    </lineage>
</organism>
<feature type="domain" description="ACT" evidence="13">
    <location>
        <begin position="407"/>
        <end position="467"/>
    </location>
</feature>
<keyword evidence="3 11" id="KW-0808">Transferase</keyword>
<dbReference type="InterPro" id="IPR018042">
    <property type="entry name" value="Aspartate_kinase_CS"/>
</dbReference>
<dbReference type="EMBL" id="CP000804">
    <property type="protein sequence ID" value="ABU59241.1"/>
    <property type="molecule type" value="Genomic_DNA"/>
</dbReference>
<dbReference type="Pfam" id="PF22468">
    <property type="entry name" value="ACT_9"/>
    <property type="match status" value="2"/>
</dbReference>
<comment type="function">
    <text evidence="1">Catalyzes the phosphorylation of the beta-carboxyl group of aspartic acid with ATP to yield 4-phospho-L-aspartate, which is involved in the branched biosynthetic pathway leading to the biosynthesis of amino acids threonine, isoleucine and methionine.</text>
</comment>
<dbReference type="GO" id="GO:0004412">
    <property type="term" value="F:homoserine dehydrogenase activity"/>
    <property type="evidence" value="ECO:0007669"/>
    <property type="project" value="InterPro"/>
</dbReference>
<dbReference type="PANTHER" id="PTHR43070">
    <property type="match status" value="1"/>
</dbReference>
<keyword evidence="12" id="KW-0028">Amino-acid biosynthesis</keyword>
<dbReference type="PROSITE" id="PS51671">
    <property type="entry name" value="ACT"/>
    <property type="match status" value="2"/>
</dbReference>
<accession>A7NNU7</accession>
<name>A7NNU7_ROSCS</name>
<dbReference type="UniPathway" id="UPA00050">
    <property type="reaction ID" value="UER00461"/>
</dbReference>
<proteinExistence type="inferred from homology"/>
<dbReference type="Gene3D" id="3.40.1160.10">
    <property type="entry name" value="Acetylglutamate kinase-like"/>
    <property type="match status" value="1"/>
</dbReference>
<dbReference type="PANTHER" id="PTHR43070:SF3">
    <property type="entry name" value="HOMOSERINE DEHYDROGENASE"/>
    <property type="match status" value="1"/>
</dbReference>
<dbReference type="CDD" id="cd04921">
    <property type="entry name" value="ACT_AKi-HSDH-ThrA-like_1"/>
    <property type="match status" value="1"/>
</dbReference>
<evidence type="ECO:0000256" key="9">
    <source>
        <dbReference type="ARBA" id="ARBA00047872"/>
    </source>
</evidence>
<evidence type="ECO:0000259" key="13">
    <source>
        <dbReference type="PROSITE" id="PS51671"/>
    </source>
</evidence>
<dbReference type="GO" id="GO:0009088">
    <property type="term" value="P:threonine biosynthetic process"/>
    <property type="evidence" value="ECO:0007669"/>
    <property type="project" value="UniProtKB-UniPathway"/>
</dbReference>
<evidence type="ECO:0000313" key="14">
    <source>
        <dbReference type="EMBL" id="ABU59241.1"/>
    </source>
</evidence>
<dbReference type="Proteomes" id="UP000000263">
    <property type="component" value="Chromosome"/>
</dbReference>
<dbReference type="InterPro" id="IPR011147">
    <property type="entry name" value="Bifunc_Aspkin/hSer_DH"/>
</dbReference>
<evidence type="ECO:0000313" key="15">
    <source>
        <dbReference type="Proteomes" id="UP000000263"/>
    </source>
</evidence>
<evidence type="ECO:0000256" key="5">
    <source>
        <dbReference type="ARBA" id="ARBA00022777"/>
    </source>
</evidence>
<dbReference type="CDD" id="cd04892">
    <property type="entry name" value="ACT_AK-like_2"/>
    <property type="match status" value="1"/>
</dbReference>
<feature type="binding site" evidence="10">
    <location>
        <position position="130"/>
    </location>
    <ligand>
        <name>substrate</name>
    </ligand>
</feature>
<dbReference type="RefSeq" id="WP_012121665.1">
    <property type="nucleotide sequence ID" value="NC_009767.1"/>
</dbReference>
<evidence type="ECO:0000256" key="3">
    <source>
        <dbReference type="ARBA" id="ARBA00022679"/>
    </source>
</evidence>
<dbReference type="AlphaFoldDB" id="A7NNU7"/>
<reference evidence="14 15" key="1">
    <citation type="submission" date="2007-08" db="EMBL/GenBank/DDBJ databases">
        <title>Complete sequence of Roseiflexus castenholzii DSM 13941.</title>
        <authorList>
            <consortium name="US DOE Joint Genome Institute"/>
            <person name="Copeland A."/>
            <person name="Lucas S."/>
            <person name="Lapidus A."/>
            <person name="Barry K."/>
            <person name="Glavina del Rio T."/>
            <person name="Dalin E."/>
            <person name="Tice H."/>
            <person name="Pitluck S."/>
            <person name="Thompson L.S."/>
            <person name="Brettin T."/>
            <person name="Bruce D."/>
            <person name="Detter J.C."/>
            <person name="Han C."/>
            <person name="Tapia R."/>
            <person name="Schmutz J."/>
            <person name="Larimer F."/>
            <person name="Land M."/>
            <person name="Hauser L."/>
            <person name="Kyrpides N."/>
            <person name="Mikhailova N."/>
            <person name="Bryant D.A."/>
            <person name="Hanada S."/>
            <person name="Tsukatani Y."/>
            <person name="Richardson P."/>
        </authorList>
    </citation>
    <scope>NUCLEOTIDE SEQUENCE [LARGE SCALE GENOMIC DNA]</scope>
    <source>
        <strain evidence="15">DSM 13941 / HLO8</strain>
    </source>
</reference>
<comment type="pathway">
    <text evidence="12">Amino-acid biosynthesis; L-threonine biosynthesis; L-threonine from L-aspartate: step 1/5.</text>
</comment>
<evidence type="ECO:0000256" key="1">
    <source>
        <dbReference type="ARBA" id="ARBA00003121"/>
    </source>
</evidence>
<evidence type="ECO:0000256" key="6">
    <source>
        <dbReference type="ARBA" id="ARBA00022840"/>
    </source>
</evidence>
<dbReference type="InterPro" id="IPR002912">
    <property type="entry name" value="ACT_dom"/>
</dbReference>
<dbReference type="InterPro" id="IPR054352">
    <property type="entry name" value="ACT_Aspartokinase"/>
</dbReference>
<feature type="binding site" evidence="10">
    <location>
        <position position="244"/>
    </location>
    <ligand>
        <name>ATP</name>
        <dbReference type="ChEBI" id="CHEBI:30616"/>
    </ligand>
</feature>
<evidence type="ECO:0000256" key="12">
    <source>
        <dbReference type="RuleBase" id="RU004249"/>
    </source>
</evidence>
<evidence type="ECO:0000256" key="10">
    <source>
        <dbReference type="PIRSR" id="PIRSR000726-1"/>
    </source>
</evidence>
<evidence type="ECO:0000256" key="2">
    <source>
        <dbReference type="ARBA" id="ARBA00004766"/>
    </source>
</evidence>
<dbReference type="PROSITE" id="PS00324">
    <property type="entry name" value="ASPARTOKINASE"/>
    <property type="match status" value="1"/>
</dbReference>
<evidence type="ECO:0000256" key="4">
    <source>
        <dbReference type="ARBA" id="ARBA00022741"/>
    </source>
</evidence>
<comment type="similarity">
    <text evidence="11">Belongs to the aspartokinase family.</text>
</comment>
<dbReference type="InterPro" id="IPR045865">
    <property type="entry name" value="ACT-like_dom_sf"/>
</dbReference>
<feature type="binding site" evidence="10">
    <location>
        <begin position="233"/>
        <end position="234"/>
    </location>
    <ligand>
        <name>ATP</name>
        <dbReference type="ChEBI" id="CHEBI:30616"/>
    </ligand>
</feature>
<dbReference type="NCBIfam" id="TIGR00657">
    <property type="entry name" value="asp_kinases"/>
    <property type="match status" value="1"/>
</dbReference>
<dbReference type="Pfam" id="PF00696">
    <property type="entry name" value="AA_kinase"/>
    <property type="match status" value="1"/>
</dbReference>
<dbReference type="InterPro" id="IPR001048">
    <property type="entry name" value="Asp/Glu/Uridylate_kinase"/>
</dbReference>
<comment type="pathway">
    <text evidence="12">Amino-acid biosynthesis; L-methionine biosynthesis via de novo pathway; L-homoserine from L-aspartate: step 1/3.</text>
</comment>
<dbReference type="InterPro" id="IPR001341">
    <property type="entry name" value="Asp_kinase"/>
</dbReference>
<keyword evidence="8" id="KW-0220">Diaminopimelate biosynthesis</keyword>
<dbReference type="GO" id="GO:0005524">
    <property type="term" value="F:ATP binding"/>
    <property type="evidence" value="ECO:0007669"/>
    <property type="project" value="UniProtKB-KW"/>
</dbReference>
<keyword evidence="15" id="KW-1185">Reference proteome</keyword>
<feature type="binding site" evidence="10">
    <location>
        <begin position="269"/>
        <end position="270"/>
    </location>
    <ligand>
        <name>ATP</name>
        <dbReference type="ChEBI" id="CHEBI:30616"/>
    </ligand>
</feature>
<dbReference type="PIRSF" id="PIRSF000726">
    <property type="entry name" value="Asp_kin"/>
    <property type="match status" value="1"/>
</dbReference>
<sequence length="467" mass="49077">MPLLVMKFGGTSVGDAAAIRSVAAITEAQRATWGQVALVVSAMSGVTDMLIRGATTAASGDQQTFRAMDRLLREKHAAALAELVSDERERADVSDQVFRLIDEFSMLCHSVAVLGELSPRAVDAISSLGERMSVRVVAAALRARGIPAEALDATGFVVTTAHFGDARPLQDVTRERTRAQVLPLLERGIVPVITGFIGATEQGVTTTLGRGGSDYSGAIIGAALDADEVDIYTDVDGVMTTDPRLSPDARVIPVLSYAEMGELAYFGAKVLHPRTIRPVVERGIPLRVRNTFNPSHPGTLVVQDVASNGQTVKAVTAIRNLSLITVEGRGMIGVPGVAARTFGAVASVGANVLMISQASSEQSICFVVPSNTVPQVTYALEHNLAMELARRDIDRIWARDDVAIITAVGAGMRETPGVAARVFGALAESQINVIAIAQGSSECSISTVVAASDCDAAVRAVHRLTQG</sequence>
<dbReference type="OrthoDB" id="9799110at2"/>
<dbReference type="NCBIfam" id="TIGR00656">
    <property type="entry name" value="asp_kin_monofn"/>
    <property type="match status" value="1"/>
</dbReference>
<evidence type="ECO:0000256" key="11">
    <source>
        <dbReference type="RuleBase" id="RU003448"/>
    </source>
</evidence>
<dbReference type="SUPFAM" id="SSF53633">
    <property type="entry name" value="Carbamate kinase-like"/>
    <property type="match status" value="1"/>
</dbReference>